<dbReference type="Proteomes" id="UP000289340">
    <property type="component" value="Chromosome 10"/>
</dbReference>
<reference evidence="1 2" key="1">
    <citation type="submission" date="2018-09" db="EMBL/GenBank/DDBJ databases">
        <title>A high-quality reference genome of wild soybean provides a powerful tool to mine soybean genomes.</title>
        <authorList>
            <person name="Xie M."/>
            <person name="Chung C.Y.L."/>
            <person name="Li M.-W."/>
            <person name="Wong F.-L."/>
            <person name="Chan T.-F."/>
            <person name="Lam H.-M."/>
        </authorList>
    </citation>
    <scope>NUCLEOTIDE SEQUENCE [LARGE SCALE GENOMIC DNA]</scope>
    <source>
        <strain evidence="2">cv. W05</strain>
        <tissue evidence="1">Hypocotyl of etiolated seedlings</tissue>
    </source>
</reference>
<sequence>LKTTNYWKLHFKHSMTGMHICNRVYIEISRNTRPLLSGLCEGKIVRSTSSETSRAARGSS</sequence>
<evidence type="ECO:0000313" key="1">
    <source>
        <dbReference type="EMBL" id="RZB85534.1"/>
    </source>
</evidence>
<evidence type="ECO:0000313" key="2">
    <source>
        <dbReference type="Proteomes" id="UP000289340"/>
    </source>
</evidence>
<accession>A0A445IHC9</accession>
<name>A0A445IHC9_GLYSO</name>
<protein>
    <submittedName>
        <fullName evidence="1">Uncharacterized protein</fullName>
    </submittedName>
</protein>
<gene>
    <name evidence="1" type="ORF">D0Y65_025910</name>
</gene>
<dbReference type="EMBL" id="QZWG01000010">
    <property type="protein sequence ID" value="RZB85534.1"/>
    <property type="molecule type" value="Genomic_DNA"/>
</dbReference>
<comment type="caution">
    <text evidence="1">The sequence shown here is derived from an EMBL/GenBank/DDBJ whole genome shotgun (WGS) entry which is preliminary data.</text>
</comment>
<dbReference type="AlphaFoldDB" id="A0A445IHC9"/>
<feature type="non-terminal residue" evidence="1">
    <location>
        <position position="1"/>
    </location>
</feature>
<keyword evidence="2" id="KW-1185">Reference proteome</keyword>
<organism evidence="1 2">
    <name type="scientific">Glycine soja</name>
    <name type="common">Wild soybean</name>
    <dbReference type="NCBI Taxonomy" id="3848"/>
    <lineage>
        <taxon>Eukaryota</taxon>
        <taxon>Viridiplantae</taxon>
        <taxon>Streptophyta</taxon>
        <taxon>Embryophyta</taxon>
        <taxon>Tracheophyta</taxon>
        <taxon>Spermatophyta</taxon>
        <taxon>Magnoliopsida</taxon>
        <taxon>eudicotyledons</taxon>
        <taxon>Gunneridae</taxon>
        <taxon>Pentapetalae</taxon>
        <taxon>rosids</taxon>
        <taxon>fabids</taxon>
        <taxon>Fabales</taxon>
        <taxon>Fabaceae</taxon>
        <taxon>Papilionoideae</taxon>
        <taxon>50 kb inversion clade</taxon>
        <taxon>NPAAA clade</taxon>
        <taxon>indigoferoid/millettioid clade</taxon>
        <taxon>Phaseoleae</taxon>
        <taxon>Glycine</taxon>
        <taxon>Glycine subgen. Soja</taxon>
    </lineage>
</organism>
<proteinExistence type="predicted"/>